<dbReference type="EMBL" id="BAAAYR010000001">
    <property type="protein sequence ID" value="GAA3551988.1"/>
    <property type="molecule type" value="Genomic_DNA"/>
</dbReference>
<evidence type="ECO:0000313" key="4">
    <source>
        <dbReference type="Proteomes" id="UP001500767"/>
    </source>
</evidence>
<name>A0ABP6WL30_9ACTN</name>
<organism evidence="3 4">
    <name type="scientific">Microlunatus spumicola</name>
    <dbReference type="NCBI Taxonomy" id="81499"/>
    <lineage>
        <taxon>Bacteria</taxon>
        <taxon>Bacillati</taxon>
        <taxon>Actinomycetota</taxon>
        <taxon>Actinomycetes</taxon>
        <taxon>Propionibacteriales</taxon>
        <taxon>Propionibacteriaceae</taxon>
        <taxon>Microlunatus</taxon>
    </lineage>
</organism>
<evidence type="ECO:0000256" key="1">
    <source>
        <dbReference type="SAM" id="MobiDB-lite"/>
    </source>
</evidence>
<dbReference type="InterPro" id="IPR029016">
    <property type="entry name" value="GAF-like_dom_sf"/>
</dbReference>
<accession>A0ABP6WL30</accession>
<dbReference type="Gene3D" id="3.30.450.40">
    <property type="match status" value="1"/>
</dbReference>
<keyword evidence="4" id="KW-1185">Reference proteome</keyword>
<feature type="domain" description="GAF" evidence="2">
    <location>
        <begin position="36"/>
        <end position="168"/>
    </location>
</feature>
<dbReference type="InterPro" id="IPR003018">
    <property type="entry name" value="GAF"/>
</dbReference>
<comment type="caution">
    <text evidence="3">The sequence shown here is derived from an EMBL/GenBank/DDBJ whole genome shotgun (WGS) entry which is preliminary data.</text>
</comment>
<protein>
    <recommendedName>
        <fullName evidence="2">GAF domain-containing protein</fullName>
    </recommendedName>
</protein>
<gene>
    <name evidence="3" type="ORF">GCM10022197_03680</name>
</gene>
<proteinExistence type="predicted"/>
<dbReference type="Pfam" id="PF13185">
    <property type="entry name" value="GAF_2"/>
    <property type="match status" value="1"/>
</dbReference>
<evidence type="ECO:0000259" key="2">
    <source>
        <dbReference type="Pfam" id="PF13185"/>
    </source>
</evidence>
<evidence type="ECO:0000313" key="3">
    <source>
        <dbReference type="EMBL" id="GAA3551988.1"/>
    </source>
</evidence>
<feature type="compositionally biased region" description="Low complexity" evidence="1">
    <location>
        <begin position="1"/>
        <end position="10"/>
    </location>
</feature>
<dbReference type="Proteomes" id="UP001500767">
    <property type="component" value="Unassembled WGS sequence"/>
</dbReference>
<dbReference type="RefSeq" id="WP_204912504.1">
    <property type="nucleotide sequence ID" value="NZ_BAAAYR010000001.1"/>
</dbReference>
<sequence>MVTQLPSGTSLPPPTGTAGRVPRDYLDAVRAGRAPDERLQQALGLLPDLVAGCHLASATTPRLRGLTVHRATDDAARHADELQHRLEEGPCLQALRTGHSVLAHDLPGETRWPRWTARASAELRLGAVLSVLLLAGRRSVGTLNLYSFDRGGLSDVDIAVLHALADPLTGVLVDVLRDR</sequence>
<feature type="region of interest" description="Disordered" evidence="1">
    <location>
        <begin position="1"/>
        <end position="22"/>
    </location>
</feature>
<dbReference type="SUPFAM" id="SSF55781">
    <property type="entry name" value="GAF domain-like"/>
    <property type="match status" value="1"/>
</dbReference>
<reference evidence="4" key="1">
    <citation type="journal article" date="2019" name="Int. J. Syst. Evol. Microbiol.">
        <title>The Global Catalogue of Microorganisms (GCM) 10K type strain sequencing project: providing services to taxonomists for standard genome sequencing and annotation.</title>
        <authorList>
            <consortium name="The Broad Institute Genomics Platform"/>
            <consortium name="The Broad Institute Genome Sequencing Center for Infectious Disease"/>
            <person name="Wu L."/>
            <person name="Ma J."/>
        </authorList>
    </citation>
    <scope>NUCLEOTIDE SEQUENCE [LARGE SCALE GENOMIC DNA]</scope>
    <source>
        <strain evidence="4">JCM 16540</strain>
    </source>
</reference>